<protein>
    <submittedName>
        <fullName evidence="1">Uncharacterized protein</fullName>
    </submittedName>
</protein>
<dbReference type="EMBL" id="LXQA010063166">
    <property type="protein sequence ID" value="MCI06817.1"/>
    <property type="molecule type" value="Genomic_DNA"/>
</dbReference>
<evidence type="ECO:0000313" key="1">
    <source>
        <dbReference type="EMBL" id="MCI06817.1"/>
    </source>
</evidence>
<comment type="caution">
    <text evidence="1">The sequence shown here is derived from an EMBL/GenBank/DDBJ whole genome shotgun (WGS) entry which is preliminary data.</text>
</comment>
<dbReference type="AlphaFoldDB" id="A0A392P491"/>
<evidence type="ECO:0000313" key="2">
    <source>
        <dbReference type="Proteomes" id="UP000265520"/>
    </source>
</evidence>
<proteinExistence type="predicted"/>
<reference evidence="1 2" key="1">
    <citation type="journal article" date="2018" name="Front. Plant Sci.">
        <title>Red Clover (Trifolium pratense) and Zigzag Clover (T. medium) - A Picture of Genomic Similarities and Differences.</title>
        <authorList>
            <person name="Dluhosova J."/>
            <person name="Istvanek J."/>
            <person name="Nedelnik J."/>
            <person name="Repkova J."/>
        </authorList>
    </citation>
    <scope>NUCLEOTIDE SEQUENCE [LARGE SCALE GENOMIC DNA]</scope>
    <source>
        <strain evidence="2">cv. 10/8</strain>
        <tissue evidence="1">Leaf</tissue>
    </source>
</reference>
<name>A0A392P491_9FABA</name>
<organism evidence="1 2">
    <name type="scientific">Trifolium medium</name>
    <dbReference type="NCBI Taxonomy" id="97028"/>
    <lineage>
        <taxon>Eukaryota</taxon>
        <taxon>Viridiplantae</taxon>
        <taxon>Streptophyta</taxon>
        <taxon>Embryophyta</taxon>
        <taxon>Tracheophyta</taxon>
        <taxon>Spermatophyta</taxon>
        <taxon>Magnoliopsida</taxon>
        <taxon>eudicotyledons</taxon>
        <taxon>Gunneridae</taxon>
        <taxon>Pentapetalae</taxon>
        <taxon>rosids</taxon>
        <taxon>fabids</taxon>
        <taxon>Fabales</taxon>
        <taxon>Fabaceae</taxon>
        <taxon>Papilionoideae</taxon>
        <taxon>50 kb inversion clade</taxon>
        <taxon>NPAAA clade</taxon>
        <taxon>Hologalegina</taxon>
        <taxon>IRL clade</taxon>
        <taxon>Trifolieae</taxon>
        <taxon>Trifolium</taxon>
    </lineage>
</organism>
<dbReference type="Proteomes" id="UP000265520">
    <property type="component" value="Unassembled WGS sequence"/>
</dbReference>
<sequence length="71" mass="8449">MNSTDVLSIAKDARMINSNTLFQRERERERERGEGYCEREGRWLSPAATWWLDLRGKEKVFQWKDGEGTEK</sequence>
<keyword evidence="2" id="KW-1185">Reference proteome</keyword>
<accession>A0A392P491</accession>